<keyword evidence="4" id="KW-1185">Reference proteome</keyword>
<sequence>MSAITPSGASSAPPVRTTAATTAKPGKGEAGKAASEPEQQPSVTVTLSEYAQKRAKSMRDAFGKLREMQARQDESRKDAARQRLEDIKRRIEMLKQLVVALGPSAAKGALRQIKQLAQELGQAAAVLKEPSGGTASSVGMGAKAGEGESTAAQETVTAEAVSEAEPTAEVVVEPEAVAESSEVNAETAELAAGEEAEQEDEPEQDAEEQAQAAISQARQERNERQRRADAEELKKVAAQLKQLLAMVRSQISGKPDEENKKLIDGIDKQLAEVEKAAGEMAGGGLSLSVSVGATLSISV</sequence>
<feature type="compositionally biased region" description="Low complexity" evidence="2">
    <location>
        <begin position="17"/>
        <end position="38"/>
    </location>
</feature>
<feature type="compositionally biased region" description="Basic and acidic residues" evidence="2">
    <location>
        <begin position="218"/>
        <end position="231"/>
    </location>
</feature>
<evidence type="ECO:0000313" key="4">
    <source>
        <dbReference type="Proteomes" id="UP000243950"/>
    </source>
</evidence>
<feature type="compositionally biased region" description="Low complexity" evidence="2">
    <location>
        <begin position="148"/>
        <end position="191"/>
    </location>
</feature>
<protein>
    <submittedName>
        <fullName evidence="3">Uncharacterized protein</fullName>
    </submittedName>
</protein>
<evidence type="ECO:0000256" key="1">
    <source>
        <dbReference type="SAM" id="Coils"/>
    </source>
</evidence>
<keyword evidence="1" id="KW-0175">Coiled coil</keyword>
<accession>A0A1I1WP70</accession>
<dbReference type="EMBL" id="FOMO01000006">
    <property type="protein sequence ID" value="SFD97004.1"/>
    <property type="molecule type" value="Genomic_DNA"/>
</dbReference>
<evidence type="ECO:0000313" key="3">
    <source>
        <dbReference type="EMBL" id="SFD97004.1"/>
    </source>
</evidence>
<organism evidence="3 4">
    <name type="scientific">Pseudomonas straminea</name>
    <dbReference type="NCBI Taxonomy" id="47882"/>
    <lineage>
        <taxon>Bacteria</taxon>
        <taxon>Pseudomonadati</taxon>
        <taxon>Pseudomonadota</taxon>
        <taxon>Gammaproteobacteria</taxon>
        <taxon>Pseudomonadales</taxon>
        <taxon>Pseudomonadaceae</taxon>
        <taxon>Phytopseudomonas</taxon>
    </lineage>
</organism>
<feature type="compositionally biased region" description="Acidic residues" evidence="2">
    <location>
        <begin position="192"/>
        <end position="208"/>
    </location>
</feature>
<feature type="region of interest" description="Disordered" evidence="2">
    <location>
        <begin position="129"/>
        <end position="231"/>
    </location>
</feature>
<reference evidence="4" key="1">
    <citation type="submission" date="2016-10" db="EMBL/GenBank/DDBJ databases">
        <authorList>
            <person name="Varghese N."/>
            <person name="Submissions S."/>
        </authorList>
    </citation>
    <scope>NUCLEOTIDE SEQUENCE [LARGE SCALE GENOMIC DNA]</scope>
    <source>
        <strain evidence="4">JCM 2783</strain>
    </source>
</reference>
<evidence type="ECO:0000256" key="2">
    <source>
        <dbReference type="SAM" id="MobiDB-lite"/>
    </source>
</evidence>
<gene>
    <name evidence="3" type="ORF">SAMN05216372_106108</name>
</gene>
<name>A0A1I1WP70_PSEOC</name>
<feature type="region of interest" description="Disordered" evidence="2">
    <location>
        <begin position="1"/>
        <end position="45"/>
    </location>
</feature>
<dbReference type="RefSeq" id="WP_093505311.1">
    <property type="nucleotide sequence ID" value="NZ_BSSG01000006.1"/>
</dbReference>
<proteinExistence type="predicted"/>
<feature type="compositionally biased region" description="Polar residues" evidence="2">
    <location>
        <begin position="1"/>
        <end position="10"/>
    </location>
</feature>
<feature type="coiled-coil region" evidence="1">
    <location>
        <begin position="65"/>
        <end position="97"/>
    </location>
</feature>
<dbReference type="AlphaFoldDB" id="A0A1I1WP70"/>
<dbReference type="Proteomes" id="UP000243950">
    <property type="component" value="Unassembled WGS sequence"/>
</dbReference>